<dbReference type="Proteomes" id="UP001630127">
    <property type="component" value="Unassembled WGS sequence"/>
</dbReference>
<proteinExistence type="predicted"/>
<accession>A0ABD2YH45</accession>
<name>A0ABD2YH45_9GENT</name>
<dbReference type="AlphaFoldDB" id="A0ABD2YH45"/>
<gene>
    <name evidence="1" type="ORF">ACH5RR_032094</name>
</gene>
<sequence>MKNFAKPHGIRFADAIMNRSISKDLAVDWQSRSIDRKRRMAMPRFRGYGLVAWQSTGWDYLSFQFRVSSWIVIAAHRREMYLVGTVVVPWT</sequence>
<protein>
    <submittedName>
        <fullName evidence="1">Uncharacterized protein</fullName>
    </submittedName>
</protein>
<reference evidence="1 2" key="1">
    <citation type="submission" date="2024-11" db="EMBL/GenBank/DDBJ databases">
        <title>A near-complete genome assembly of Cinchona calisaya.</title>
        <authorList>
            <person name="Lian D.C."/>
            <person name="Zhao X.W."/>
            <person name="Wei L."/>
        </authorList>
    </citation>
    <scope>NUCLEOTIDE SEQUENCE [LARGE SCALE GENOMIC DNA]</scope>
    <source>
        <tissue evidence="1">Nenye</tissue>
    </source>
</reference>
<evidence type="ECO:0000313" key="2">
    <source>
        <dbReference type="Proteomes" id="UP001630127"/>
    </source>
</evidence>
<dbReference type="EMBL" id="JBJUIK010000013">
    <property type="protein sequence ID" value="KAL3506712.1"/>
    <property type="molecule type" value="Genomic_DNA"/>
</dbReference>
<evidence type="ECO:0000313" key="1">
    <source>
        <dbReference type="EMBL" id="KAL3506712.1"/>
    </source>
</evidence>
<organism evidence="1 2">
    <name type="scientific">Cinchona calisaya</name>
    <dbReference type="NCBI Taxonomy" id="153742"/>
    <lineage>
        <taxon>Eukaryota</taxon>
        <taxon>Viridiplantae</taxon>
        <taxon>Streptophyta</taxon>
        <taxon>Embryophyta</taxon>
        <taxon>Tracheophyta</taxon>
        <taxon>Spermatophyta</taxon>
        <taxon>Magnoliopsida</taxon>
        <taxon>eudicotyledons</taxon>
        <taxon>Gunneridae</taxon>
        <taxon>Pentapetalae</taxon>
        <taxon>asterids</taxon>
        <taxon>lamiids</taxon>
        <taxon>Gentianales</taxon>
        <taxon>Rubiaceae</taxon>
        <taxon>Cinchonoideae</taxon>
        <taxon>Cinchoneae</taxon>
        <taxon>Cinchona</taxon>
    </lineage>
</organism>
<comment type="caution">
    <text evidence="1">The sequence shown here is derived from an EMBL/GenBank/DDBJ whole genome shotgun (WGS) entry which is preliminary data.</text>
</comment>
<keyword evidence="2" id="KW-1185">Reference proteome</keyword>